<comment type="caution">
    <text evidence="12">The sequence shown here is derived from an EMBL/GenBank/DDBJ whole genome shotgun (WGS) entry which is preliminary data.</text>
</comment>
<sequence length="442" mass="47615">MLPVVDKPLIQYAIDEAREAGIEEFCLITARGKDNLIDYFDVAYELESMLKKRNKKAALQVLEESSVSAGSLVAVRQQNPLGLGHAIWCARSFIGSDPFAVLLPDDIVLGLNKGYAMSSNAPFSHKFNQNILRAYDIRGVVGTALHPADAYAIGCTFAEKVRLAGGKKIVVGYDGRLSSEELEKNLVSGILDAGLDVLRIGLGPTPMVYFAAVESDVDASVMITGSHNPGNYNGFKFTLKGKPFYGDAIQGLAKLAEEGLDLSGRNAGQVENKSVKENYVKRIAKDYQGKRPLKVVWDSGNSAAGPVLEALTAILPGEHEILFAEVDGNFPNHHPDPTVEKNLVFLKEAVVKSKADIGVAFDGDADRVGVIDNLGNVMWGDQILAFLAADILKDAPGATIIGEVKCSQNTYDAIKAAGGTPLMWKCGHSFIKAKMAERCSYH</sequence>
<dbReference type="Gene3D" id="3.90.550.10">
    <property type="entry name" value="Spore Coat Polysaccharide Biosynthesis Protein SpsA, Chain A"/>
    <property type="match status" value="1"/>
</dbReference>
<feature type="domain" description="Alpha-D-phosphohexomutase alpha/beta/alpha" evidence="11">
    <location>
        <begin position="379"/>
        <end position="438"/>
    </location>
</feature>
<evidence type="ECO:0000256" key="7">
    <source>
        <dbReference type="RuleBase" id="RU004326"/>
    </source>
</evidence>
<keyword evidence="4 7" id="KW-0479">Metal-binding</keyword>
<evidence type="ECO:0000313" key="13">
    <source>
        <dbReference type="Proteomes" id="UP000036403"/>
    </source>
</evidence>
<dbReference type="PRINTS" id="PR00509">
    <property type="entry name" value="PGMPMM"/>
</dbReference>
<keyword evidence="6" id="KW-0413">Isomerase</keyword>
<dbReference type="GO" id="GO:0005975">
    <property type="term" value="P:carbohydrate metabolic process"/>
    <property type="evidence" value="ECO:0007669"/>
    <property type="project" value="InterPro"/>
</dbReference>
<dbReference type="PANTHER" id="PTHR43771:SF2">
    <property type="entry name" value="PHOSPHOMANNOMUTASE_PHOSPHOGLUCOMUTASE"/>
    <property type="match status" value="1"/>
</dbReference>
<dbReference type="Pfam" id="PF02879">
    <property type="entry name" value="PGM_PMM_II"/>
    <property type="match status" value="1"/>
</dbReference>
<dbReference type="Pfam" id="PF02880">
    <property type="entry name" value="PGM_PMM_III"/>
    <property type="match status" value="1"/>
</dbReference>
<feature type="domain" description="Alpha-D-phosphohexomutase alpha/beta/alpha" evidence="9">
    <location>
        <begin position="131"/>
        <end position="257"/>
    </location>
</feature>
<dbReference type="InterPro" id="IPR016055">
    <property type="entry name" value="A-D-PHexomutase_a/b/a-I/II/III"/>
</dbReference>
<feature type="domain" description="Alpha-D-phosphohexomutase alpha/beta/alpha" evidence="10">
    <location>
        <begin position="278"/>
        <end position="375"/>
    </location>
</feature>
<evidence type="ECO:0000259" key="9">
    <source>
        <dbReference type="Pfam" id="PF02878"/>
    </source>
</evidence>
<feature type="domain" description="Nucleotidyl transferase" evidence="8">
    <location>
        <begin position="1"/>
        <end position="111"/>
    </location>
</feature>
<evidence type="ECO:0000256" key="4">
    <source>
        <dbReference type="ARBA" id="ARBA00022723"/>
    </source>
</evidence>
<keyword evidence="5 7" id="KW-0460">Magnesium</keyword>
<dbReference type="InterPro" id="IPR005841">
    <property type="entry name" value="Alpha-D-phosphohexomutase_SF"/>
</dbReference>
<dbReference type="PROSITE" id="PS00710">
    <property type="entry name" value="PGM_PMM"/>
    <property type="match status" value="1"/>
</dbReference>
<reference evidence="12 13" key="1">
    <citation type="submission" date="2015-04" db="EMBL/GenBank/DDBJ databases">
        <title>Lasius niger genome sequencing.</title>
        <authorList>
            <person name="Konorov E.A."/>
            <person name="Nikitin M.A."/>
            <person name="Kirill M.V."/>
            <person name="Chang P."/>
        </authorList>
    </citation>
    <scope>NUCLEOTIDE SEQUENCE [LARGE SCALE GENOMIC DNA]</scope>
    <source>
        <tissue evidence="12">Whole</tissue>
    </source>
</reference>
<comment type="similarity">
    <text evidence="2 7">Belongs to the phosphohexose mutase family.</text>
</comment>
<dbReference type="GO" id="GO:0016868">
    <property type="term" value="F:intramolecular phosphotransferase activity"/>
    <property type="evidence" value="ECO:0007669"/>
    <property type="project" value="InterPro"/>
</dbReference>
<evidence type="ECO:0000256" key="6">
    <source>
        <dbReference type="ARBA" id="ARBA00023235"/>
    </source>
</evidence>
<dbReference type="PaxDb" id="67767-A0A0J7K2U2"/>
<protein>
    <submittedName>
        <fullName evidence="12">Phosphomannomutase</fullName>
    </submittedName>
</protein>
<dbReference type="Pfam" id="PF02878">
    <property type="entry name" value="PGM_PMM_I"/>
    <property type="match status" value="1"/>
</dbReference>
<dbReference type="CDD" id="cd03089">
    <property type="entry name" value="PMM_PGM"/>
    <property type="match status" value="1"/>
</dbReference>
<dbReference type="PANTHER" id="PTHR43771">
    <property type="entry name" value="PHOSPHOMANNOMUTASE"/>
    <property type="match status" value="1"/>
</dbReference>
<dbReference type="EMBL" id="LBMM01015939">
    <property type="protein sequence ID" value="KMQ84614.1"/>
    <property type="molecule type" value="Genomic_DNA"/>
</dbReference>
<evidence type="ECO:0000256" key="5">
    <source>
        <dbReference type="ARBA" id="ARBA00022842"/>
    </source>
</evidence>
<dbReference type="InterPro" id="IPR029044">
    <property type="entry name" value="Nucleotide-diphossugar_trans"/>
</dbReference>
<name>A0A0J7K2U2_LASNI</name>
<evidence type="ECO:0000256" key="3">
    <source>
        <dbReference type="ARBA" id="ARBA00022553"/>
    </source>
</evidence>
<gene>
    <name evidence="12" type="ORF">RF55_17453</name>
</gene>
<keyword evidence="3" id="KW-0597">Phosphoprotein</keyword>
<comment type="cofactor">
    <cofactor evidence="1">
        <name>Mg(2+)</name>
        <dbReference type="ChEBI" id="CHEBI:18420"/>
    </cofactor>
</comment>
<dbReference type="OrthoDB" id="14210at2759"/>
<proteinExistence type="inferred from homology"/>
<evidence type="ECO:0000256" key="1">
    <source>
        <dbReference type="ARBA" id="ARBA00001946"/>
    </source>
</evidence>
<dbReference type="Proteomes" id="UP000036403">
    <property type="component" value="Unassembled WGS sequence"/>
</dbReference>
<dbReference type="InterPro" id="IPR005845">
    <property type="entry name" value="A-D-PHexomutase_a/b/a-II"/>
</dbReference>
<dbReference type="InterPro" id="IPR016066">
    <property type="entry name" value="A-D-PHexomutase_CS"/>
</dbReference>
<dbReference type="AlphaFoldDB" id="A0A0J7K2U2"/>
<dbReference type="SUPFAM" id="SSF53738">
    <property type="entry name" value="Phosphoglucomutase, first 3 domains"/>
    <property type="match status" value="3"/>
</dbReference>
<dbReference type="GO" id="GO:0000287">
    <property type="term" value="F:magnesium ion binding"/>
    <property type="evidence" value="ECO:0007669"/>
    <property type="project" value="InterPro"/>
</dbReference>
<organism evidence="12 13">
    <name type="scientific">Lasius niger</name>
    <name type="common">Black garden ant</name>
    <dbReference type="NCBI Taxonomy" id="67767"/>
    <lineage>
        <taxon>Eukaryota</taxon>
        <taxon>Metazoa</taxon>
        <taxon>Ecdysozoa</taxon>
        <taxon>Arthropoda</taxon>
        <taxon>Hexapoda</taxon>
        <taxon>Insecta</taxon>
        <taxon>Pterygota</taxon>
        <taxon>Neoptera</taxon>
        <taxon>Endopterygota</taxon>
        <taxon>Hymenoptera</taxon>
        <taxon>Apocrita</taxon>
        <taxon>Aculeata</taxon>
        <taxon>Formicoidea</taxon>
        <taxon>Formicidae</taxon>
        <taxon>Formicinae</taxon>
        <taxon>Lasius</taxon>
        <taxon>Lasius</taxon>
    </lineage>
</organism>
<keyword evidence="13" id="KW-1185">Reference proteome</keyword>
<dbReference type="Gene3D" id="3.40.120.10">
    <property type="entry name" value="Alpha-D-Glucose-1,6-Bisphosphate, subunit A, domain 3"/>
    <property type="match status" value="3"/>
</dbReference>
<dbReference type="InterPro" id="IPR005835">
    <property type="entry name" value="NTP_transferase_dom"/>
</dbReference>
<dbReference type="InterPro" id="IPR005844">
    <property type="entry name" value="A-D-PHexomutase_a/b/a-I"/>
</dbReference>
<dbReference type="SUPFAM" id="SSF53448">
    <property type="entry name" value="Nucleotide-diphospho-sugar transferases"/>
    <property type="match status" value="1"/>
</dbReference>
<evidence type="ECO:0000259" key="10">
    <source>
        <dbReference type="Pfam" id="PF02879"/>
    </source>
</evidence>
<evidence type="ECO:0000313" key="12">
    <source>
        <dbReference type="EMBL" id="KMQ84614.1"/>
    </source>
</evidence>
<dbReference type="STRING" id="67767.A0A0J7K2U2"/>
<accession>A0A0J7K2U2</accession>
<evidence type="ECO:0000259" key="8">
    <source>
        <dbReference type="Pfam" id="PF00483"/>
    </source>
</evidence>
<dbReference type="InterPro" id="IPR005846">
    <property type="entry name" value="A-D-PHexomutase_a/b/a-III"/>
</dbReference>
<dbReference type="Pfam" id="PF00483">
    <property type="entry name" value="NTP_transferase"/>
    <property type="match status" value="1"/>
</dbReference>
<evidence type="ECO:0000256" key="2">
    <source>
        <dbReference type="ARBA" id="ARBA00010231"/>
    </source>
</evidence>
<evidence type="ECO:0000259" key="11">
    <source>
        <dbReference type="Pfam" id="PF02880"/>
    </source>
</evidence>